<evidence type="ECO:0000313" key="1">
    <source>
        <dbReference type="EMBL" id="TFK97396.1"/>
    </source>
</evidence>
<reference evidence="1 2" key="1">
    <citation type="journal article" date="2019" name="Nat. Ecol. Evol.">
        <title>Megaphylogeny resolves global patterns of mushroom evolution.</title>
        <authorList>
            <person name="Varga T."/>
            <person name="Krizsan K."/>
            <person name="Foldi C."/>
            <person name="Dima B."/>
            <person name="Sanchez-Garcia M."/>
            <person name="Sanchez-Ramirez S."/>
            <person name="Szollosi G.J."/>
            <person name="Szarkandi J.G."/>
            <person name="Papp V."/>
            <person name="Albert L."/>
            <person name="Andreopoulos W."/>
            <person name="Angelini C."/>
            <person name="Antonin V."/>
            <person name="Barry K.W."/>
            <person name="Bougher N.L."/>
            <person name="Buchanan P."/>
            <person name="Buyck B."/>
            <person name="Bense V."/>
            <person name="Catcheside P."/>
            <person name="Chovatia M."/>
            <person name="Cooper J."/>
            <person name="Damon W."/>
            <person name="Desjardin D."/>
            <person name="Finy P."/>
            <person name="Geml J."/>
            <person name="Haridas S."/>
            <person name="Hughes K."/>
            <person name="Justo A."/>
            <person name="Karasinski D."/>
            <person name="Kautmanova I."/>
            <person name="Kiss B."/>
            <person name="Kocsube S."/>
            <person name="Kotiranta H."/>
            <person name="LaButti K.M."/>
            <person name="Lechner B.E."/>
            <person name="Liimatainen K."/>
            <person name="Lipzen A."/>
            <person name="Lukacs Z."/>
            <person name="Mihaltcheva S."/>
            <person name="Morgado L.N."/>
            <person name="Niskanen T."/>
            <person name="Noordeloos M.E."/>
            <person name="Ohm R.A."/>
            <person name="Ortiz-Santana B."/>
            <person name="Ovrebo C."/>
            <person name="Racz N."/>
            <person name="Riley R."/>
            <person name="Savchenko A."/>
            <person name="Shiryaev A."/>
            <person name="Soop K."/>
            <person name="Spirin V."/>
            <person name="Szebenyi C."/>
            <person name="Tomsovsky M."/>
            <person name="Tulloss R.E."/>
            <person name="Uehling J."/>
            <person name="Grigoriev I.V."/>
            <person name="Vagvolgyi C."/>
            <person name="Papp T."/>
            <person name="Martin F.M."/>
            <person name="Miettinen O."/>
            <person name="Hibbett D.S."/>
            <person name="Nagy L.G."/>
        </authorList>
    </citation>
    <scope>NUCLEOTIDE SEQUENCE [LARGE SCALE GENOMIC DNA]</scope>
    <source>
        <strain evidence="1 2">CBS 309.79</strain>
    </source>
</reference>
<accession>A0A5C3Q758</accession>
<keyword evidence="2" id="KW-1185">Reference proteome</keyword>
<proteinExistence type="predicted"/>
<dbReference type="EMBL" id="ML178847">
    <property type="protein sequence ID" value="TFK97396.1"/>
    <property type="molecule type" value="Genomic_DNA"/>
</dbReference>
<protein>
    <submittedName>
        <fullName evidence="1">Uncharacterized protein</fullName>
    </submittedName>
</protein>
<sequence length="120" mass="13300">MYSSRVSCSCWLGFAPGWKHMSSLSLRLWGGWSTCITGDEVSRVITQGLARFVSGLVGGHERGVRRGLLRSRWLGGREAGIPFNPVVFVAGYLLYRVSILSLLLDAAYALEDDEMVSFRN</sequence>
<organism evidence="1 2">
    <name type="scientific">Pterulicium gracile</name>
    <dbReference type="NCBI Taxonomy" id="1884261"/>
    <lineage>
        <taxon>Eukaryota</taxon>
        <taxon>Fungi</taxon>
        <taxon>Dikarya</taxon>
        <taxon>Basidiomycota</taxon>
        <taxon>Agaricomycotina</taxon>
        <taxon>Agaricomycetes</taxon>
        <taxon>Agaricomycetidae</taxon>
        <taxon>Agaricales</taxon>
        <taxon>Pleurotineae</taxon>
        <taxon>Pterulaceae</taxon>
        <taxon>Pterulicium</taxon>
    </lineage>
</organism>
<evidence type="ECO:0000313" key="2">
    <source>
        <dbReference type="Proteomes" id="UP000305067"/>
    </source>
</evidence>
<dbReference type="AlphaFoldDB" id="A0A5C3Q758"/>
<gene>
    <name evidence="1" type="ORF">BDV98DRAFT_574400</name>
</gene>
<name>A0A5C3Q758_9AGAR</name>
<dbReference type="Proteomes" id="UP000305067">
    <property type="component" value="Unassembled WGS sequence"/>
</dbReference>